<dbReference type="InterPro" id="IPR036410">
    <property type="entry name" value="HSP_DnaJ_Cys-rich_dom_sf"/>
</dbReference>
<dbReference type="SUPFAM" id="SSF57938">
    <property type="entry name" value="DnaJ/Hsp40 cysteine-rich domain"/>
    <property type="match status" value="1"/>
</dbReference>
<sequence length="48" mass="5296">MDDVSICPVCGGTGNFIVSMEQFIPCWNCNGLGFVHTEEKEEEEDNGN</sequence>
<dbReference type="GeneID" id="62611776"/>
<dbReference type="Proteomes" id="UP000230824">
    <property type="component" value="Segment"/>
</dbReference>
<reference evidence="1 2" key="1">
    <citation type="submission" date="2017-09" db="EMBL/GenBank/DDBJ databases">
        <title>Phage vB_EcoM_PHB05 against multidrug-resistant shiga toxin-producing Escherichia.</title>
        <authorList>
            <person name="Chen Y."/>
            <person name="Song J."/>
            <person name="Wu B."/>
        </authorList>
    </citation>
    <scope>NUCLEOTIDE SEQUENCE [LARGE SCALE GENOMIC DNA]</scope>
    <source>
        <strain evidence="1">Wastewater</strain>
    </source>
</reference>
<evidence type="ECO:0000313" key="1">
    <source>
        <dbReference type="EMBL" id="ATI15806.1"/>
    </source>
</evidence>
<dbReference type="KEGG" id="vg:62611776"/>
<dbReference type="RefSeq" id="YP_009984432.1">
    <property type="nucleotide sequence ID" value="NC_052652.1"/>
</dbReference>
<organism evidence="1 2">
    <name type="scientific">Escherichia phage vB_EcoM_PHB05</name>
    <dbReference type="NCBI Taxonomy" id="2041347"/>
    <lineage>
        <taxon>Viruses</taxon>
        <taxon>Duplodnaviria</taxon>
        <taxon>Heunggongvirae</taxon>
        <taxon>Uroviricota</taxon>
        <taxon>Caudoviricetes</taxon>
        <taxon>Stephanstirmvirinae</taxon>
        <taxon>Justusliebigvirus</taxon>
        <taxon>Justusliebigvirus PHB05</taxon>
    </lineage>
</organism>
<name>A0A291LB10_9CAUD</name>
<dbReference type="Gene3D" id="6.20.20.10">
    <property type="match status" value="1"/>
</dbReference>
<proteinExistence type="predicted"/>
<evidence type="ECO:0000313" key="2">
    <source>
        <dbReference type="Proteomes" id="UP000230824"/>
    </source>
</evidence>
<keyword evidence="2" id="KW-1185">Reference proteome</keyword>
<dbReference type="EMBL" id="MF805809">
    <property type="protein sequence ID" value="ATI15806.1"/>
    <property type="molecule type" value="Genomic_DNA"/>
</dbReference>
<protein>
    <submittedName>
        <fullName evidence="1">Uncharacterized protein</fullName>
    </submittedName>
</protein>
<accession>A0A291LB10</accession>